<sequence length="365" mass="38993">MHSIAISLDWLMPHAQGVGDYVFFKLVNEYFNHEIDHFGLALMRRAMAWAAGIAQVLVTLWLLIAGYRMVTGQSREPMMGLVAGGARVAFIVAIATSMSFAGTDLHRFFTQDLDREIHSLFTDQDGSSADAIDRNLAYMQIALNAIDAVQVPDGDEALQARKQQALLFAGLGTAGPPMVAGAMLLLYKFTLALFIGLGPLFVLCLIFDQTKELFRKWLMYGLGTLFSMATLSVVTAMTMKLLAKVAVALWLSKVTGLLGDAGEGLTTQAMQQGGIGLLMSVLLVTVPPAASMFFQGILGGFSSAPQLGGRPPPNSGSRDGGGGGYDPRASRLDQREGMRPDPRPGPPPSSSTHRIPGLAATGESM</sequence>
<feature type="transmembrane region" description="Helical" evidence="6">
    <location>
        <begin position="46"/>
        <end position="67"/>
    </location>
</feature>
<evidence type="ECO:0000313" key="7">
    <source>
        <dbReference type="EMBL" id="BAV98442.1"/>
    </source>
</evidence>
<dbReference type="GO" id="GO:0030255">
    <property type="term" value="P:protein secretion by the type IV secretion system"/>
    <property type="evidence" value="ECO:0007669"/>
    <property type="project" value="InterPro"/>
</dbReference>
<evidence type="ECO:0000256" key="3">
    <source>
        <dbReference type="ARBA" id="ARBA00022989"/>
    </source>
</evidence>
<keyword evidence="2 6" id="KW-0812">Transmembrane</keyword>
<dbReference type="InterPro" id="IPR007688">
    <property type="entry name" value="Conjugal_tfr_TrbL/VirB6"/>
</dbReference>
<reference evidence="7 8" key="1">
    <citation type="journal article" date="2017" name="DNA Res.">
        <title>Complete genome sequence and expression profile of the commercial lytic enzyme producer Lysobacter enzymogenes M497-1.</title>
        <authorList>
            <person name="Takami H."/>
            <person name="Toyoda A."/>
            <person name="Uchiyama I."/>
            <person name="Itoh T."/>
            <person name="Takaki Y."/>
            <person name="Arai W."/>
            <person name="Nishi S."/>
            <person name="Kawai M."/>
            <person name="Shinya K."/>
            <person name="Ikeda H."/>
        </authorList>
    </citation>
    <scope>NUCLEOTIDE SEQUENCE [LARGE SCALE GENOMIC DNA]</scope>
    <source>
        <strain evidence="7 8">M497-1</strain>
    </source>
</reference>
<evidence type="ECO:0000256" key="6">
    <source>
        <dbReference type="SAM" id="Phobius"/>
    </source>
</evidence>
<evidence type="ECO:0000256" key="2">
    <source>
        <dbReference type="ARBA" id="ARBA00022692"/>
    </source>
</evidence>
<dbReference type="Proteomes" id="UP000218824">
    <property type="component" value="Chromosome"/>
</dbReference>
<organism evidence="7 8">
    <name type="scientific">Lysobacter enzymogenes</name>
    <dbReference type="NCBI Taxonomy" id="69"/>
    <lineage>
        <taxon>Bacteria</taxon>
        <taxon>Pseudomonadati</taxon>
        <taxon>Pseudomonadota</taxon>
        <taxon>Gammaproteobacteria</taxon>
        <taxon>Lysobacterales</taxon>
        <taxon>Lysobacteraceae</taxon>
        <taxon>Lysobacter</taxon>
    </lineage>
</organism>
<dbReference type="GO" id="GO:0016020">
    <property type="term" value="C:membrane"/>
    <property type="evidence" value="ECO:0007669"/>
    <property type="project" value="UniProtKB-SubCell"/>
</dbReference>
<evidence type="ECO:0000313" key="8">
    <source>
        <dbReference type="Proteomes" id="UP000218824"/>
    </source>
</evidence>
<feature type="region of interest" description="Disordered" evidence="5">
    <location>
        <begin position="304"/>
        <end position="365"/>
    </location>
</feature>
<dbReference type="RefSeq" id="WP_096378904.1">
    <property type="nucleotide sequence ID" value="NZ_AP014940.1"/>
</dbReference>
<name>A0AAU9AVZ6_LYSEN</name>
<accession>A0AAU9AVZ6</accession>
<protein>
    <submittedName>
        <fullName evidence="7">VirB6 protein</fullName>
    </submittedName>
</protein>
<dbReference type="EMBL" id="AP014940">
    <property type="protein sequence ID" value="BAV98442.1"/>
    <property type="molecule type" value="Genomic_DNA"/>
</dbReference>
<dbReference type="KEGG" id="lem:LEN_2955"/>
<evidence type="ECO:0000256" key="4">
    <source>
        <dbReference type="ARBA" id="ARBA00023136"/>
    </source>
</evidence>
<dbReference type="GeneID" id="83064789"/>
<keyword evidence="3 6" id="KW-1133">Transmembrane helix</keyword>
<proteinExistence type="predicted"/>
<evidence type="ECO:0000256" key="5">
    <source>
        <dbReference type="SAM" id="MobiDB-lite"/>
    </source>
</evidence>
<feature type="transmembrane region" description="Helical" evidence="6">
    <location>
        <begin position="79"/>
        <end position="101"/>
    </location>
</feature>
<gene>
    <name evidence="7" type="ORF">LEN_2955</name>
</gene>
<feature type="transmembrane region" description="Helical" evidence="6">
    <location>
        <begin position="219"/>
        <end position="243"/>
    </location>
</feature>
<comment type="subcellular location">
    <subcellularLocation>
        <location evidence="1">Membrane</location>
        <topology evidence="1">Multi-pass membrane protein</topology>
    </subcellularLocation>
</comment>
<dbReference type="AlphaFoldDB" id="A0AAU9AVZ6"/>
<evidence type="ECO:0000256" key="1">
    <source>
        <dbReference type="ARBA" id="ARBA00004141"/>
    </source>
</evidence>
<dbReference type="Pfam" id="PF04610">
    <property type="entry name" value="TrbL"/>
    <property type="match status" value="1"/>
</dbReference>
<feature type="compositionally biased region" description="Basic and acidic residues" evidence="5">
    <location>
        <begin position="328"/>
        <end position="342"/>
    </location>
</feature>
<keyword evidence="4 6" id="KW-0472">Membrane</keyword>
<feature type="transmembrane region" description="Helical" evidence="6">
    <location>
        <begin position="185"/>
        <end position="207"/>
    </location>
</feature>